<dbReference type="InParanoid" id="A0A0P0X7Y9"/>
<dbReference type="Gramene" id="Os07t0568650-00">
    <property type="protein sequence ID" value="Os07t0568650-00"/>
    <property type="gene ID" value="Os07g0568650"/>
</dbReference>
<reference evidence="1 2" key="2">
    <citation type="journal article" date="2013" name="Plant Cell Physiol.">
        <title>Rice Annotation Project Database (RAP-DB): an integrative and interactive database for rice genomics.</title>
        <authorList>
            <person name="Sakai H."/>
            <person name="Lee S.S."/>
            <person name="Tanaka T."/>
            <person name="Numa H."/>
            <person name="Kim J."/>
            <person name="Kawahara Y."/>
            <person name="Wakimoto H."/>
            <person name="Yang C.C."/>
            <person name="Iwamoto M."/>
            <person name="Abe T."/>
            <person name="Yamada Y."/>
            <person name="Muto A."/>
            <person name="Inokuchi H."/>
            <person name="Ikemura T."/>
            <person name="Matsumoto T."/>
            <person name="Sasaki T."/>
            <person name="Itoh T."/>
        </authorList>
    </citation>
    <scope>NUCLEOTIDE SEQUENCE [LARGE SCALE GENOMIC DNA]</scope>
    <source>
        <strain evidence="2">cv. Nipponbare</strain>
    </source>
</reference>
<dbReference type="Proteomes" id="UP000059680">
    <property type="component" value="Chromosome 7"/>
</dbReference>
<proteinExistence type="predicted"/>
<gene>
    <name evidence="1" type="ordered locus">Os07g0568650</name>
    <name evidence="1" type="ORF">OSNPB_070568650</name>
</gene>
<evidence type="ECO:0000313" key="1">
    <source>
        <dbReference type="EMBL" id="BAT02211.1"/>
    </source>
</evidence>
<organism evidence="1 2">
    <name type="scientific">Oryza sativa subsp. japonica</name>
    <name type="common">Rice</name>
    <dbReference type="NCBI Taxonomy" id="39947"/>
    <lineage>
        <taxon>Eukaryota</taxon>
        <taxon>Viridiplantae</taxon>
        <taxon>Streptophyta</taxon>
        <taxon>Embryophyta</taxon>
        <taxon>Tracheophyta</taxon>
        <taxon>Spermatophyta</taxon>
        <taxon>Magnoliopsida</taxon>
        <taxon>Liliopsida</taxon>
        <taxon>Poales</taxon>
        <taxon>Poaceae</taxon>
        <taxon>BOP clade</taxon>
        <taxon>Oryzoideae</taxon>
        <taxon>Oryzeae</taxon>
        <taxon>Oryzinae</taxon>
        <taxon>Oryza</taxon>
        <taxon>Oryza sativa</taxon>
    </lineage>
</organism>
<evidence type="ECO:0000313" key="2">
    <source>
        <dbReference type="Proteomes" id="UP000059680"/>
    </source>
</evidence>
<sequence>MIHGAHRFQYIHSGSDQSMQMPCADAHRCQSFSGEQIEQQTPRSLKIHFHRHPPGITMDKYIWTSASAIWCPSLCRPSFSSSKLIILSLLRSIFSNMSFIPATSSTERCSAMTCMHAS</sequence>
<protein>
    <submittedName>
        <fullName evidence="1">Os07g0568650 protein</fullName>
    </submittedName>
</protein>
<accession>A0A0P0X7Y9</accession>
<dbReference type="EMBL" id="AP014963">
    <property type="protein sequence ID" value="BAT02211.1"/>
    <property type="molecule type" value="Genomic_DNA"/>
</dbReference>
<reference evidence="1 2" key="3">
    <citation type="journal article" date="2013" name="Rice">
        <title>Improvement of the Oryza sativa Nipponbare reference genome using next generation sequence and optical map data.</title>
        <authorList>
            <person name="Kawahara Y."/>
            <person name="de la Bastide M."/>
            <person name="Hamilton J.P."/>
            <person name="Kanamori H."/>
            <person name="McCombie W.R."/>
            <person name="Ouyang S."/>
            <person name="Schwartz D.C."/>
            <person name="Tanaka T."/>
            <person name="Wu J."/>
            <person name="Zhou S."/>
            <person name="Childs K.L."/>
            <person name="Davidson R.M."/>
            <person name="Lin H."/>
            <person name="Quesada-Ocampo L."/>
            <person name="Vaillancourt B."/>
            <person name="Sakai H."/>
            <person name="Lee S.S."/>
            <person name="Kim J."/>
            <person name="Numa H."/>
            <person name="Itoh T."/>
            <person name="Buell C.R."/>
            <person name="Matsumoto T."/>
        </authorList>
    </citation>
    <scope>NUCLEOTIDE SEQUENCE [LARGE SCALE GENOMIC DNA]</scope>
    <source>
        <strain evidence="2">cv. Nipponbare</strain>
    </source>
</reference>
<dbReference type="PaxDb" id="39947-A0A0P0X7Y9"/>
<keyword evidence="2" id="KW-1185">Reference proteome</keyword>
<name>A0A0P0X7Y9_ORYSJ</name>
<reference evidence="2" key="1">
    <citation type="journal article" date="2005" name="Nature">
        <title>The map-based sequence of the rice genome.</title>
        <authorList>
            <consortium name="International rice genome sequencing project (IRGSP)"/>
            <person name="Matsumoto T."/>
            <person name="Wu J."/>
            <person name="Kanamori H."/>
            <person name="Katayose Y."/>
            <person name="Fujisawa M."/>
            <person name="Namiki N."/>
            <person name="Mizuno H."/>
            <person name="Yamamoto K."/>
            <person name="Antonio B.A."/>
            <person name="Baba T."/>
            <person name="Sakata K."/>
            <person name="Nagamura Y."/>
            <person name="Aoki H."/>
            <person name="Arikawa K."/>
            <person name="Arita K."/>
            <person name="Bito T."/>
            <person name="Chiden Y."/>
            <person name="Fujitsuka N."/>
            <person name="Fukunaka R."/>
            <person name="Hamada M."/>
            <person name="Harada C."/>
            <person name="Hayashi A."/>
            <person name="Hijishita S."/>
            <person name="Honda M."/>
            <person name="Hosokawa S."/>
            <person name="Ichikawa Y."/>
            <person name="Idonuma A."/>
            <person name="Iijima M."/>
            <person name="Ikeda M."/>
            <person name="Ikeno M."/>
            <person name="Ito K."/>
            <person name="Ito S."/>
            <person name="Ito T."/>
            <person name="Ito Y."/>
            <person name="Ito Y."/>
            <person name="Iwabuchi A."/>
            <person name="Kamiya K."/>
            <person name="Karasawa W."/>
            <person name="Kurita K."/>
            <person name="Katagiri S."/>
            <person name="Kikuta A."/>
            <person name="Kobayashi H."/>
            <person name="Kobayashi N."/>
            <person name="Machita K."/>
            <person name="Maehara T."/>
            <person name="Masukawa M."/>
            <person name="Mizubayashi T."/>
            <person name="Mukai Y."/>
            <person name="Nagasaki H."/>
            <person name="Nagata Y."/>
            <person name="Naito S."/>
            <person name="Nakashima M."/>
            <person name="Nakama Y."/>
            <person name="Nakamichi Y."/>
            <person name="Nakamura M."/>
            <person name="Meguro A."/>
            <person name="Negishi M."/>
            <person name="Ohta I."/>
            <person name="Ohta T."/>
            <person name="Okamoto M."/>
            <person name="Ono N."/>
            <person name="Saji S."/>
            <person name="Sakaguchi M."/>
            <person name="Sakai K."/>
            <person name="Shibata M."/>
            <person name="Shimokawa T."/>
            <person name="Song J."/>
            <person name="Takazaki Y."/>
            <person name="Terasawa K."/>
            <person name="Tsugane M."/>
            <person name="Tsuji K."/>
            <person name="Ueda S."/>
            <person name="Waki K."/>
            <person name="Yamagata H."/>
            <person name="Yamamoto M."/>
            <person name="Yamamoto S."/>
            <person name="Yamane H."/>
            <person name="Yoshiki S."/>
            <person name="Yoshihara R."/>
            <person name="Yukawa K."/>
            <person name="Zhong H."/>
            <person name="Yano M."/>
            <person name="Yuan Q."/>
            <person name="Ouyang S."/>
            <person name="Liu J."/>
            <person name="Jones K.M."/>
            <person name="Gansberger K."/>
            <person name="Moffat K."/>
            <person name="Hill J."/>
            <person name="Bera J."/>
            <person name="Fadrosh D."/>
            <person name="Jin S."/>
            <person name="Johri S."/>
            <person name="Kim M."/>
            <person name="Overton L."/>
            <person name="Reardon M."/>
            <person name="Tsitrin T."/>
            <person name="Vuong H."/>
            <person name="Weaver B."/>
            <person name="Ciecko A."/>
            <person name="Tallon L."/>
            <person name="Jackson J."/>
            <person name="Pai G."/>
            <person name="Aken S.V."/>
            <person name="Utterback T."/>
            <person name="Reidmuller S."/>
            <person name="Feldblyum T."/>
            <person name="Hsiao J."/>
            <person name="Zismann V."/>
            <person name="Iobst S."/>
            <person name="de Vazeille A.R."/>
            <person name="Buell C.R."/>
            <person name="Ying K."/>
            <person name="Li Y."/>
            <person name="Lu T."/>
            <person name="Huang Y."/>
            <person name="Zhao Q."/>
            <person name="Feng Q."/>
            <person name="Zhang L."/>
            <person name="Zhu J."/>
            <person name="Weng Q."/>
            <person name="Mu J."/>
            <person name="Lu Y."/>
            <person name="Fan D."/>
            <person name="Liu Y."/>
            <person name="Guan J."/>
            <person name="Zhang Y."/>
            <person name="Yu S."/>
            <person name="Liu X."/>
            <person name="Zhang Y."/>
            <person name="Hong G."/>
            <person name="Han B."/>
            <person name="Choisne N."/>
            <person name="Demange N."/>
            <person name="Orjeda G."/>
            <person name="Samain S."/>
            <person name="Cattolico L."/>
            <person name="Pelletier E."/>
            <person name="Couloux A."/>
            <person name="Segurens B."/>
            <person name="Wincker P."/>
            <person name="D'Hont A."/>
            <person name="Scarpelli C."/>
            <person name="Weissenbach J."/>
            <person name="Salanoubat M."/>
            <person name="Quetier F."/>
            <person name="Yu Y."/>
            <person name="Kim H.R."/>
            <person name="Rambo T."/>
            <person name="Currie J."/>
            <person name="Collura K."/>
            <person name="Luo M."/>
            <person name="Yang T."/>
            <person name="Ammiraju J.S.S."/>
            <person name="Engler F."/>
            <person name="Soderlund C."/>
            <person name="Wing R.A."/>
            <person name="Palmer L.E."/>
            <person name="de la Bastide M."/>
            <person name="Spiegel L."/>
            <person name="Nascimento L."/>
            <person name="Zutavern T."/>
            <person name="O'Shaughnessy A."/>
            <person name="Dike S."/>
            <person name="Dedhia N."/>
            <person name="Preston R."/>
            <person name="Balija V."/>
            <person name="McCombie W.R."/>
            <person name="Chow T."/>
            <person name="Chen H."/>
            <person name="Chung M."/>
            <person name="Chen C."/>
            <person name="Shaw J."/>
            <person name="Wu H."/>
            <person name="Hsiao K."/>
            <person name="Chao Y."/>
            <person name="Chu M."/>
            <person name="Cheng C."/>
            <person name="Hour A."/>
            <person name="Lee P."/>
            <person name="Lin S."/>
            <person name="Lin Y."/>
            <person name="Liou J."/>
            <person name="Liu S."/>
            <person name="Hsing Y."/>
            <person name="Raghuvanshi S."/>
            <person name="Mohanty A."/>
            <person name="Bharti A.K."/>
            <person name="Gaur A."/>
            <person name="Gupta V."/>
            <person name="Kumar D."/>
            <person name="Ravi V."/>
            <person name="Vij S."/>
            <person name="Kapur A."/>
            <person name="Khurana P."/>
            <person name="Khurana P."/>
            <person name="Khurana J.P."/>
            <person name="Tyagi A.K."/>
            <person name="Gaikwad K."/>
            <person name="Singh A."/>
            <person name="Dalal V."/>
            <person name="Srivastava S."/>
            <person name="Dixit A."/>
            <person name="Pal A.K."/>
            <person name="Ghazi I.A."/>
            <person name="Yadav M."/>
            <person name="Pandit A."/>
            <person name="Bhargava A."/>
            <person name="Sureshbabu K."/>
            <person name="Batra K."/>
            <person name="Sharma T.R."/>
            <person name="Mohapatra T."/>
            <person name="Singh N.K."/>
            <person name="Messing J."/>
            <person name="Nelson A.B."/>
            <person name="Fuks G."/>
            <person name="Kavchok S."/>
            <person name="Keizer G."/>
            <person name="Linton E."/>
            <person name="Llaca V."/>
            <person name="Song R."/>
            <person name="Tanyolac B."/>
            <person name="Young S."/>
            <person name="Ho-Il K."/>
            <person name="Hahn J.H."/>
            <person name="Sangsakoo G."/>
            <person name="Vanavichit A."/>
            <person name="de Mattos Luiz.A.T."/>
            <person name="Zimmer P.D."/>
            <person name="Malone G."/>
            <person name="Dellagostin O."/>
            <person name="de Oliveira A.C."/>
            <person name="Bevan M."/>
            <person name="Bancroft I."/>
            <person name="Minx P."/>
            <person name="Cordum H."/>
            <person name="Wilson R."/>
            <person name="Cheng Z."/>
            <person name="Jin W."/>
            <person name="Jiang J."/>
            <person name="Leong S.A."/>
            <person name="Iwama H."/>
            <person name="Gojobori T."/>
            <person name="Itoh T."/>
            <person name="Niimura Y."/>
            <person name="Fujii Y."/>
            <person name="Habara T."/>
            <person name="Sakai H."/>
            <person name="Sato Y."/>
            <person name="Wilson G."/>
            <person name="Kumar K."/>
            <person name="McCouch S."/>
            <person name="Juretic N."/>
            <person name="Hoen D."/>
            <person name="Wright S."/>
            <person name="Bruskiewich R."/>
            <person name="Bureau T."/>
            <person name="Miyao A."/>
            <person name="Hirochika H."/>
            <person name="Nishikawa T."/>
            <person name="Kadowaki K."/>
            <person name="Sugiura M."/>
            <person name="Burr B."/>
            <person name="Sasaki T."/>
        </authorList>
    </citation>
    <scope>NUCLEOTIDE SEQUENCE [LARGE SCALE GENOMIC DNA]</scope>
    <source>
        <strain evidence="2">cv. Nipponbare</strain>
    </source>
</reference>
<dbReference type="AlphaFoldDB" id="A0A0P0X7Y9"/>